<comment type="caution">
    <text evidence="1">The sequence shown here is derived from an EMBL/GenBank/DDBJ whole genome shotgun (WGS) entry which is preliminary data.</text>
</comment>
<sequence>MECGTACCIDMLGAIHLLTYSWQQVESTTLLNCFARAKFVVRVNTGESKECADECDSLLTEVLEHQASAEALHFESFHDLDSDMATSPDLTDSKIVAAVVPREVEDDEYDDDDIEADPSPPLMAVADAMAVMTAFVEKKGLMARLEMIIDKDNGRDVPRYLIYDIIRFQGEEVWRSDFCKRLMCISNELYEPRKAAMQEGRIKRESESFGVRQKQFWDAAFTYKLLSDKFAQSMPHELDGLIFQPKKDRLLCLTVFGRANRVLKWKPPHLNTIDFRLKITKETGQGLVPKLIGQLFVGGYDHPYGIIKVNKQLRNMDNKIIECKVDKGGWTLLRERTDKSFPNSFSTAEGVMESIRNPVDKEHLLSVIAGH</sequence>
<organism evidence="1 2">
    <name type="scientific">Hyalomma asiaticum</name>
    <name type="common">Tick</name>
    <dbReference type="NCBI Taxonomy" id="266040"/>
    <lineage>
        <taxon>Eukaryota</taxon>
        <taxon>Metazoa</taxon>
        <taxon>Ecdysozoa</taxon>
        <taxon>Arthropoda</taxon>
        <taxon>Chelicerata</taxon>
        <taxon>Arachnida</taxon>
        <taxon>Acari</taxon>
        <taxon>Parasitiformes</taxon>
        <taxon>Ixodida</taxon>
        <taxon>Ixodoidea</taxon>
        <taxon>Ixodidae</taxon>
        <taxon>Hyalomminae</taxon>
        <taxon>Hyalomma</taxon>
    </lineage>
</organism>
<protein>
    <submittedName>
        <fullName evidence="1">Uncharacterized protein</fullName>
    </submittedName>
</protein>
<gene>
    <name evidence="1" type="ORF">HPB50_005019</name>
</gene>
<keyword evidence="2" id="KW-1185">Reference proteome</keyword>
<evidence type="ECO:0000313" key="1">
    <source>
        <dbReference type="EMBL" id="KAH6935284.1"/>
    </source>
</evidence>
<evidence type="ECO:0000313" key="2">
    <source>
        <dbReference type="Proteomes" id="UP000821845"/>
    </source>
</evidence>
<name>A0ACB7SNC9_HYAAI</name>
<proteinExistence type="predicted"/>
<dbReference type="EMBL" id="CM023483">
    <property type="protein sequence ID" value="KAH6935284.1"/>
    <property type="molecule type" value="Genomic_DNA"/>
</dbReference>
<accession>A0ACB7SNC9</accession>
<dbReference type="Proteomes" id="UP000821845">
    <property type="component" value="Chromosome 3"/>
</dbReference>
<reference evidence="1" key="1">
    <citation type="submission" date="2020-05" db="EMBL/GenBank/DDBJ databases">
        <title>Large-scale comparative analyses of tick genomes elucidate their genetic diversity and vector capacities.</title>
        <authorList>
            <person name="Jia N."/>
            <person name="Wang J."/>
            <person name="Shi W."/>
            <person name="Du L."/>
            <person name="Sun Y."/>
            <person name="Zhan W."/>
            <person name="Jiang J."/>
            <person name="Wang Q."/>
            <person name="Zhang B."/>
            <person name="Ji P."/>
            <person name="Sakyi L.B."/>
            <person name="Cui X."/>
            <person name="Yuan T."/>
            <person name="Jiang B."/>
            <person name="Yang W."/>
            <person name="Lam T.T.-Y."/>
            <person name="Chang Q."/>
            <person name="Ding S."/>
            <person name="Wang X."/>
            <person name="Zhu J."/>
            <person name="Ruan X."/>
            <person name="Zhao L."/>
            <person name="Wei J."/>
            <person name="Que T."/>
            <person name="Du C."/>
            <person name="Cheng J."/>
            <person name="Dai P."/>
            <person name="Han X."/>
            <person name="Huang E."/>
            <person name="Gao Y."/>
            <person name="Liu J."/>
            <person name="Shao H."/>
            <person name="Ye R."/>
            <person name="Li L."/>
            <person name="Wei W."/>
            <person name="Wang X."/>
            <person name="Wang C."/>
            <person name="Yang T."/>
            <person name="Huo Q."/>
            <person name="Li W."/>
            <person name="Guo W."/>
            <person name="Chen H."/>
            <person name="Zhou L."/>
            <person name="Ni X."/>
            <person name="Tian J."/>
            <person name="Zhou Y."/>
            <person name="Sheng Y."/>
            <person name="Liu T."/>
            <person name="Pan Y."/>
            <person name="Xia L."/>
            <person name="Li J."/>
            <person name="Zhao F."/>
            <person name="Cao W."/>
        </authorList>
    </citation>
    <scope>NUCLEOTIDE SEQUENCE</scope>
    <source>
        <strain evidence="1">Hyas-2018</strain>
    </source>
</reference>